<dbReference type="SMART" id="SM00387">
    <property type="entry name" value="HATPase_c"/>
    <property type="match status" value="1"/>
</dbReference>
<protein>
    <recommendedName>
        <fullName evidence="3">Histidine kinase domain-containing protein</fullName>
    </recommendedName>
</protein>
<keyword evidence="2" id="KW-0732">Signal</keyword>
<dbReference type="InterPro" id="IPR003594">
    <property type="entry name" value="HATPase_dom"/>
</dbReference>
<evidence type="ECO:0000259" key="3">
    <source>
        <dbReference type="PROSITE" id="PS50109"/>
    </source>
</evidence>
<evidence type="ECO:0000256" key="2">
    <source>
        <dbReference type="SAM" id="SignalP"/>
    </source>
</evidence>
<name>A0A7S4EFN4_9STRA</name>
<proteinExistence type="predicted"/>
<reference evidence="4" key="1">
    <citation type="submission" date="2021-01" db="EMBL/GenBank/DDBJ databases">
        <authorList>
            <person name="Corre E."/>
            <person name="Pelletier E."/>
            <person name="Niang G."/>
            <person name="Scheremetjew M."/>
            <person name="Finn R."/>
            <person name="Kale V."/>
            <person name="Holt S."/>
            <person name="Cochrane G."/>
            <person name="Meng A."/>
            <person name="Brown T."/>
            <person name="Cohen L."/>
        </authorList>
    </citation>
    <scope>NUCLEOTIDE SEQUENCE</scope>
    <source>
        <strain evidence="4">10249 10 AB</strain>
    </source>
</reference>
<dbReference type="InterPro" id="IPR004358">
    <property type="entry name" value="Sig_transdc_His_kin-like_C"/>
</dbReference>
<gene>
    <name evidence="4" type="ORF">PAUS00366_LOCUS2613</name>
</gene>
<evidence type="ECO:0000313" key="4">
    <source>
        <dbReference type="EMBL" id="CAE0709893.1"/>
    </source>
</evidence>
<sequence>MTTRTIVVTAVTVFAVVLVQHGWTESFRGHHGISFLLRMKCYHRNVIPNKQTILFSQQHHHGHYQQHFPIPAMPSDNFRKMAQSQLELLASSLTSTDNPSDSKVQSMILYLPQENSYSGQLEFTPAILYPDPSTERVFIASDAASGQAPTLPKSLSKLPGFSSAPDLLPGYPMLAGGTDPGVGKAEEVLCDIRFKTSALSIPLLSGSATVGVLLVSPTVALDNKNSTTHNANSWTKRDKEQVSLAAQSLSMALRMDNERNTLMEQNNIFRENLSDSLHQMKNPIQALRTYGKILQRQIAETSTNVGGTPELLELAERLMVQSDRVVDMLGPMDSLVETLDKPNSLVMLPPALLNNTKNEQSMVLWNERPPSSSAMIPKANPQVTFNKNGSQPIASKNAIMNENREQIETGGLQATVIGDFETEMVFITDVLEPVFNTFEAIASEEDISFEVLIEEIDDLPGVFVAPKSFQEAASNVLDNALKYVVLPKDNALFTRNPNPQVRVRIYPNDHSERPGVTVLVEDNGPGIPEDDRYLIFQRGFRSDTTSSEIGGRGIGLGLAKALMDRMNGYLGLASDEETSQFADCLDGATMKLEVSRKPFKLPR</sequence>
<dbReference type="Pfam" id="PF02518">
    <property type="entry name" value="HATPase_c"/>
    <property type="match status" value="1"/>
</dbReference>
<feature type="signal peptide" evidence="2">
    <location>
        <begin position="1"/>
        <end position="24"/>
    </location>
</feature>
<dbReference type="SUPFAM" id="SSF55874">
    <property type="entry name" value="ATPase domain of HSP90 chaperone/DNA topoisomerase II/histidine kinase"/>
    <property type="match status" value="1"/>
</dbReference>
<dbReference type="Gene3D" id="3.30.565.10">
    <property type="entry name" value="Histidine kinase-like ATPase, C-terminal domain"/>
    <property type="match status" value="1"/>
</dbReference>
<organism evidence="4">
    <name type="scientific">Pseudo-nitzschia australis</name>
    <dbReference type="NCBI Taxonomy" id="44445"/>
    <lineage>
        <taxon>Eukaryota</taxon>
        <taxon>Sar</taxon>
        <taxon>Stramenopiles</taxon>
        <taxon>Ochrophyta</taxon>
        <taxon>Bacillariophyta</taxon>
        <taxon>Bacillariophyceae</taxon>
        <taxon>Bacillariophycidae</taxon>
        <taxon>Bacillariales</taxon>
        <taxon>Bacillariaceae</taxon>
        <taxon>Pseudo-nitzschia</taxon>
    </lineage>
</organism>
<accession>A0A7S4EFN4</accession>
<keyword evidence="1" id="KW-0597">Phosphoprotein</keyword>
<dbReference type="PANTHER" id="PTHR43547:SF2">
    <property type="entry name" value="HYBRID SIGNAL TRANSDUCTION HISTIDINE KINASE C"/>
    <property type="match status" value="1"/>
</dbReference>
<dbReference type="PRINTS" id="PR00344">
    <property type="entry name" value="BCTRLSENSOR"/>
</dbReference>
<feature type="chain" id="PRO_5030845021" description="Histidine kinase domain-containing protein" evidence="2">
    <location>
        <begin position="25"/>
        <end position="603"/>
    </location>
</feature>
<feature type="domain" description="Histidine kinase" evidence="3">
    <location>
        <begin position="416"/>
        <end position="598"/>
    </location>
</feature>
<dbReference type="GO" id="GO:0000155">
    <property type="term" value="F:phosphorelay sensor kinase activity"/>
    <property type="evidence" value="ECO:0007669"/>
    <property type="project" value="TreeGrafter"/>
</dbReference>
<dbReference type="AlphaFoldDB" id="A0A7S4EFN4"/>
<dbReference type="PANTHER" id="PTHR43547">
    <property type="entry name" value="TWO-COMPONENT HISTIDINE KINASE"/>
    <property type="match status" value="1"/>
</dbReference>
<evidence type="ECO:0000256" key="1">
    <source>
        <dbReference type="ARBA" id="ARBA00022553"/>
    </source>
</evidence>
<dbReference type="PROSITE" id="PS50109">
    <property type="entry name" value="HIS_KIN"/>
    <property type="match status" value="1"/>
</dbReference>
<dbReference type="InterPro" id="IPR005467">
    <property type="entry name" value="His_kinase_dom"/>
</dbReference>
<dbReference type="EMBL" id="HBIX01003406">
    <property type="protein sequence ID" value="CAE0709893.1"/>
    <property type="molecule type" value="Transcribed_RNA"/>
</dbReference>
<dbReference type="InterPro" id="IPR036890">
    <property type="entry name" value="HATPase_C_sf"/>
</dbReference>